<organism evidence="1 2">
    <name type="scientific">Setaria digitata</name>
    <dbReference type="NCBI Taxonomy" id="48799"/>
    <lineage>
        <taxon>Eukaryota</taxon>
        <taxon>Metazoa</taxon>
        <taxon>Ecdysozoa</taxon>
        <taxon>Nematoda</taxon>
        <taxon>Chromadorea</taxon>
        <taxon>Rhabditida</taxon>
        <taxon>Spirurina</taxon>
        <taxon>Spiruromorpha</taxon>
        <taxon>Filarioidea</taxon>
        <taxon>Setariidae</taxon>
        <taxon>Setaria</taxon>
    </lineage>
</organism>
<dbReference type="Gene3D" id="3.40.50.300">
    <property type="entry name" value="P-loop containing nucleotide triphosphate hydrolases"/>
    <property type="match status" value="1"/>
</dbReference>
<evidence type="ECO:0000313" key="2">
    <source>
        <dbReference type="WBParaSite" id="sdigi.contig107.g4481.t1"/>
    </source>
</evidence>
<name>A0A915PJF9_9BILA</name>
<dbReference type="Proteomes" id="UP000887581">
    <property type="component" value="Unplaced"/>
</dbReference>
<proteinExistence type="predicted"/>
<sequence>MAHSSKLTVVFIGSPQKEALLEKMKSTAVRSERHIIYHDTYYLTYVVDGSEAVVELIDPGLEHTGARQMSILKAHGVILFYQTSSQTSINQLCDVAHDFQIIESKIKPPIILIGNEDVKEKRLESTSVSRSEGYKSISLHSLVTEDAPHLGKRVNLNHSCHDVRITKIEGKHIVNLFGTRCKFLPITIPNYDGALKLMEEMIRTIRSQQAQRRSLLQKFRKRKDNEKMKNSFNSKMCSIT</sequence>
<accession>A0A915PJF9</accession>
<dbReference type="InterPro" id="IPR027417">
    <property type="entry name" value="P-loop_NTPase"/>
</dbReference>
<dbReference type="AlphaFoldDB" id="A0A915PJF9"/>
<protein>
    <submittedName>
        <fullName evidence="2">GTP-binding protein</fullName>
    </submittedName>
</protein>
<dbReference type="WBParaSite" id="sdigi.contig107.g4481.t1">
    <property type="protein sequence ID" value="sdigi.contig107.g4481.t1"/>
    <property type="gene ID" value="sdigi.contig107.g4481"/>
</dbReference>
<evidence type="ECO:0000313" key="1">
    <source>
        <dbReference type="Proteomes" id="UP000887581"/>
    </source>
</evidence>
<keyword evidence="1" id="KW-1185">Reference proteome</keyword>
<dbReference type="SUPFAM" id="SSF52540">
    <property type="entry name" value="P-loop containing nucleoside triphosphate hydrolases"/>
    <property type="match status" value="1"/>
</dbReference>
<reference evidence="2" key="1">
    <citation type="submission" date="2022-11" db="UniProtKB">
        <authorList>
            <consortium name="WormBaseParasite"/>
        </authorList>
    </citation>
    <scope>IDENTIFICATION</scope>
</reference>